<reference evidence="2" key="1">
    <citation type="journal article" date="2014" name="Front. Microbiol.">
        <title>High frequency of phylogenetically diverse reductive dehalogenase-homologous genes in deep subseafloor sedimentary metagenomes.</title>
        <authorList>
            <person name="Kawai M."/>
            <person name="Futagami T."/>
            <person name="Toyoda A."/>
            <person name="Takaki Y."/>
            <person name="Nishi S."/>
            <person name="Hori S."/>
            <person name="Arai W."/>
            <person name="Tsubouchi T."/>
            <person name="Morono Y."/>
            <person name="Uchiyama I."/>
            <person name="Ito T."/>
            <person name="Fujiyama A."/>
            <person name="Inagaki F."/>
            <person name="Takami H."/>
        </authorList>
    </citation>
    <scope>NUCLEOTIDE SEQUENCE</scope>
    <source>
        <strain evidence="2">Expedition CK06-06</strain>
    </source>
</reference>
<dbReference type="EMBL" id="BARS01057813">
    <property type="protein sequence ID" value="GAG43135.1"/>
    <property type="molecule type" value="Genomic_DNA"/>
</dbReference>
<organism evidence="2">
    <name type="scientific">marine sediment metagenome</name>
    <dbReference type="NCBI Taxonomy" id="412755"/>
    <lineage>
        <taxon>unclassified sequences</taxon>
        <taxon>metagenomes</taxon>
        <taxon>ecological metagenomes</taxon>
    </lineage>
</organism>
<comment type="caution">
    <text evidence="2">The sequence shown here is derived from an EMBL/GenBank/DDBJ whole genome shotgun (WGS) entry which is preliminary data.</text>
</comment>
<dbReference type="InterPro" id="IPR029063">
    <property type="entry name" value="SAM-dependent_MTases_sf"/>
</dbReference>
<protein>
    <recommendedName>
        <fullName evidence="3">SAM-dependent methyltransferase TRM5/TYW2-type domain-containing protein</fullName>
    </recommendedName>
</protein>
<dbReference type="SUPFAM" id="SSF53335">
    <property type="entry name" value="S-adenosyl-L-methionine-dependent methyltransferases"/>
    <property type="match status" value="1"/>
</dbReference>
<feature type="transmembrane region" description="Helical" evidence="1">
    <location>
        <begin position="6"/>
        <end position="22"/>
    </location>
</feature>
<feature type="non-terminal residue" evidence="2">
    <location>
        <position position="125"/>
    </location>
</feature>
<accession>X0XIZ1</accession>
<name>X0XIZ1_9ZZZZ</name>
<proteinExistence type="predicted"/>
<sequence>GEWVGIGIGILFGVLLSIYLMLKIIYRGRVSGPMNYLGYSTILFLFMLPVEITRNPRWRRKMLVKSGVKEGHVVLEEGFGWGTSPLVAARMVGKRGKVYALDNQPVHVAILRARATIMRVKNLHV</sequence>
<dbReference type="AlphaFoldDB" id="X0XIZ1"/>
<gene>
    <name evidence="2" type="ORF">S01H1_84606</name>
</gene>
<evidence type="ECO:0008006" key="3">
    <source>
        <dbReference type="Google" id="ProtNLM"/>
    </source>
</evidence>
<evidence type="ECO:0000256" key="1">
    <source>
        <dbReference type="SAM" id="Phobius"/>
    </source>
</evidence>
<feature type="transmembrane region" description="Helical" evidence="1">
    <location>
        <begin position="34"/>
        <end position="52"/>
    </location>
</feature>
<keyword evidence="1" id="KW-0812">Transmembrane</keyword>
<feature type="non-terminal residue" evidence="2">
    <location>
        <position position="1"/>
    </location>
</feature>
<keyword evidence="1" id="KW-1133">Transmembrane helix</keyword>
<keyword evidence="1" id="KW-0472">Membrane</keyword>
<dbReference type="Gene3D" id="3.40.50.150">
    <property type="entry name" value="Vaccinia Virus protein VP39"/>
    <property type="match status" value="1"/>
</dbReference>
<evidence type="ECO:0000313" key="2">
    <source>
        <dbReference type="EMBL" id="GAG43135.1"/>
    </source>
</evidence>